<keyword evidence="2" id="KW-1185">Reference proteome</keyword>
<gene>
    <name evidence="1" type="ORF">A3860_13095</name>
</gene>
<protein>
    <submittedName>
        <fullName evidence="1">Uncharacterized protein</fullName>
    </submittedName>
</protein>
<dbReference type="Proteomes" id="UP000192796">
    <property type="component" value="Unassembled WGS sequence"/>
</dbReference>
<proteinExistence type="predicted"/>
<organism evidence="1 2">
    <name type="scientific">Niastella vici</name>
    <dbReference type="NCBI Taxonomy" id="1703345"/>
    <lineage>
        <taxon>Bacteria</taxon>
        <taxon>Pseudomonadati</taxon>
        <taxon>Bacteroidota</taxon>
        <taxon>Chitinophagia</taxon>
        <taxon>Chitinophagales</taxon>
        <taxon>Chitinophagaceae</taxon>
        <taxon>Niastella</taxon>
    </lineage>
</organism>
<comment type="caution">
    <text evidence="1">The sequence shown here is derived from an EMBL/GenBank/DDBJ whole genome shotgun (WGS) entry which is preliminary data.</text>
</comment>
<accession>A0A1V9G787</accession>
<dbReference type="AlphaFoldDB" id="A0A1V9G787"/>
<dbReference type="STRING" id="1703345.A3860_13095"/>
<evidence type="ECO:0000313" key="2">
    <source>
        <dbReference type="Proteomes" id="UP000192796"/>
    </source>
</evidence>
<evidence type="ECO:0000313" key="1">
    <source>
        <dbReference type="EMBL" id="OQP66422.1"/>
    </source>
</evidence>
<name>A0A1V9G787_9BACT</name>
<reference evidence="1 2" key="1">
    <citation type="submission" date="2016-03" db="EMBL/GenBank/DDBJ databases">
        <title>Niastella vici sp. nov., isolated from farmland soil.</title>
        <authorList>
            <person name="Chen L."/>
            <person name="Wang D."/>
            <person name="Yang S."/>
            <person name="Wang G."/>
        </authorList>
    </citation>
    <scope>NUCLEOTIDE SEQUENCE [LARGE SCALE GENOMIC DNA]</scope>
    <source>
        <strain evidence="1 2">DJ57</strain>
    </source>
</reference>
<dbReference type="EMBL" id="LVYD01000002">
    <property type="protein sequence ID" value="OQP66422.1"/>
    <property type="molecule type" value="Genomic_DNA"/>
</dbReference>
<sequence>MMAIVESSWVIIRKDPAVLLLYKKYCSRMIPNKAIIKIAKHLLSRIRTIWLKQTKYEICILN</sequence>